<keyword evidence="6 12" id="KW-0067">ATP-binding</keyword>
<dbReference type="Gene3D" id="1.20.5.4820">
    <property type="match status" value="1"/>
</dbReference>
<reference evidence="17 18" key="1">
    <citation type="submission" date="2017-04" db="EMBL/GenBank/DDBJ databases">
        <title>Genome sequencing of [Candida] sorbophila.</title>
        <authorList>
            <person name="Ahn J.O."/>
        </authorList>
    </citation>
    <scope>NUCLEOTIDE SEQUENCE [LARGE SCALE GENOMIC DNA]</scope>
    <source>
        <strain evidence="17 18">DS02</strain>
    </source>
</reference>
<dbReference type="GO" id="GO:0006897">
    <property type="term" value="P:endocytosis"/>
    <property type="evidence" value="ECO:0007669"/>
    <property type="project" value="TreeGrafter"/>
</dbReference>
<keyword evidence="4" id="KW-0677">Repeat</keyword>
<evidence type="ECO:0000256" key="13">
    <source>
        <dbReference type="SAM" id="MobiDB-lite"/>
    </source>
</evidence>
<keyword evidence="10" id="KW-0963">Cytoplasm</keyword>
<dbReference type="InterPro" id="IPR010926">
    <property type="entry name" value="Myosin_TH1"/>
</dbReference>
<dbReference type="InterPro" id="IPR027417">
    <property type="entry name" value="P-loop_NTPase"/>
</dbReference>
<dbReference type="FunFam" id="1.20.58.530:FF:000007">
    <property type="entry name" value="Myosin IE"/>
    <property type="match status" value="1"/>
</dbReference>
<gene>
    <name evidence="17" type="ORF">B9G98_00189</name>
</gene>
<feature type="domain" description="TH1" evidence="16">
    <location>
        <begin position="778"/>
        <end position="977"/>
    </location>
</feature>
<dbReference type="InterPro" id="IPR036028">
    <property type="entry name" value="SH3-like_dom_sf"/>
</dbReference>
<feature type="region of interest" description="Disordered" evidence="13">
    <location>
        <begin position="1"/>
        <end position="24"/>
    </location>
</feature>
<dbReference type="Pfam" id="PF06017">
    <property type="entry name" value="Myosin_TH1"/>
    <property type="match status" value="1"/>
</dbReference>
<dbReference type="InterPro" id="IPR036072">
    <property type="entry name" value="MYSc_Myo1"/>
</dbReference>
<dbReference type="PROSITE" id="PS50002">
    <property type="entry name" value="SH3"/>
    <property type="match status" value="1"/>
</dbReference>
<evidence type="ECO:0000313" key="17">
    <source>
        <dbReference type="EMBL" id="PRT52569.1"/>
    </source>
</evidence>
<dbReference type="EMBL" id="NDIQ01000001">
    <property type="protein sequence ID" value="PRT52569.1"/>
    <property type="molecule type" value="Genomic_DNA"/>
</dbReference>
<dbReference type="GeneID" id="36513938"/>
<feature type="domain" description="Myosin motor" evidence="15">
    <location>
        <begin position="36"/>
        <end position="720"/>
    </location>
</feature>
<evidence type="ECO:0000256" key="10">
    <source>
        <dbReference type="ARBA" id="ARBA00023212"/>
    </source>
</evidence>
<dbReference type="SMART" id="SM00326">
    <property type="entry name" value="SH3"/>
    <property type="match status" value="1"/>
</dbReference>
<comment type="subcellular location">
    <subcellularLocation>
        <location evidence="1">Cytoplasm</location>
        <location evidence="1">Cytoskeleton</location>
        <location evidence="1">Actin patch</location>
    </subcellularLocation>
</comment>
<comment type="caution">
    <text evidence="17">The sequence shown here is derived from an EMBL/GenBank/DDBJ whole genome shotgun (WGS) entry which is preliminary data.</text>
</comment>
<comment type="similarity">
    <text evidence="2 12">Belongs to the TRAFAC class myosin-kinesin ATPase superfamily. Myosin family.</text>
</comment>
<organism evidence="17 18">
    <name type="scientific">Wickerhamiella sorbophila</name>
    <dbReference type="NCBI Taxonomy" id="45607"/>
    <lineage>
        <taxon>Eukaryota</taxon>
        <taxon>Fungi</taxon>
        <taxon>Dikarya</taxon>
        <taxon>Ascomycota</taxon>
        <taxon>Saccharomycotina</taxon>
        <taxon>Dipodascomycetes</taxon>
        <taxon>Dipodascales</taxon>
        <taxon>Trichomonascaceae</taxon>
        <taxon>Wickerhamiella</taxon>
    </lineage>
</organism>
<dbReference type="PANTHER" id="PTHR13140:SF837">
    <property type="entry name" value="MYOSIN-3-RELATED"/>
    <property type="match status" value="1"/>
</dbReference>
<evidence type="ECO:0000259" key="14">
    <source>
        <dbReference type="PROSITE" id="PS50002"/>
    </source>
</evidence>
<dbReference type="GO" id="GO:0051015">
    <property type="term" value="F:actin filament binding"/>
    <property type="evidence" value="ECO:0007669"/>
    <property type="project" value="TreeGrafter"/>
</dbReference>
<evidence type="ECO:0000259" key="15">
    <source>
        <dbReference type="PROSITE" id="PS51456"/>
    </source>
</evidence>
<dbReference type="InterPro" id="IPR001452">
    <property type="entry name" value="SH3_domain"/>
</dbReference>
<evidence type="ECO:0000256" key="7">
    <source>
        <dbReference type="ARBA" id="ARBA00023123"/>
    </source>
</evidence>
<keyword evidence="9 12" id="KW-0009">Actin-binding</keyword>
<feature type="compositionally biased region" description="Low complexity" evidence="13">
    <location>
        <begin position="975"/>
        <end position="1012"/>
    </location>
</feature>
<evidence type="ECO:0000259" key="16">
    <source>
        <dbReference type="PROSITE" id="PS51757"/>
    </source>
</evidence>
<dbReference type="PROSITE" id="PS51757">
    <property type="entry name" value="TH1"/>
    <property type="match status" value="1"/>
</dbReference>
<evidence type="ECO:0000256" key="1">
    <source>
        <dbReference type="ARBA" id="ARBA00004134"/>
    </source>
</evidence>
<dbReference type="Gene3D" id="1.10.10.820">
    <property type="match status" value="1"/>
</dbReference>
<dbReference type="PRINTS" id="PR00193">
    <property type="entry name" value="MYOSINHEAVY"/>
</dbReference>
<evidence type="ECO:0000313" key="18">
    <source>
        <dbReference type="Proteomes" id="UP000238350"/>
    </source>
</evidence>
<dbReference type="GO" id="GO:0030479">
    <property type="term" value="C:actin cortical patch"/>
    <property type="evidence" value="ECO:0007669"/>
    <property type="project" value="UniProtKB-SubCell"/>
</dbReference>
<evidence type="ECO:0000256" key="9">
    <source>
        <dbReference type="ARBA" id="ARBA00023203"/>
    </source>
</evidence>
<evidence type="ECO:0000256" key="12">
    <source>
        <dbReference type="PROSITE-ProRule" id="PRU00782"/>
    </source>
</evidence>
<dbReference type="GO" id="GO:0051286">
    <property type="term" value="C:cell tip"/>
    <property type="evidence" value="ECO:0007669"/>
    <property type="project" value="TreeGrafter"/>
</dbReference>
<dbReference type="PANTHER" id="PTHR13140">
    <property type="entry name" value="MYOSIN"/>
    <property type="match status" value="1"/>
</dbReference>
<feature type="region of interest" description="Disordered" evidence="13">
    <location>
        <begin position="953"/>
        <end position="1037"/>
    </location>
</feature>
<dbReference type="STRING" id="45607.A0A2T0FCA4"/>
<feature type="region of interest" description="Actin-binding" evidence="12">
    <location>
        <begin position="593"/>
        <end position="615"/>
    </location>
</feature>
<dbReference type="Pfam" id="PF00063">
    <property type="entry name" value="Myosin_head"/>
    <property type="match status" value="1"/>
</dbReference>
<dbReference type="Gene3D" id="3.40.850.10">
    <property type="entry name" value="Kinesin motor domain"/>
    <property type="match status" value="1"/>
</dbReference>
<accession>A0A2T0FCA4</accession>
<dbReference type="GO" id="GO:0051666">
    <property type="term" value="P:actin cortical patch localization"/>
    <property type="evidence" value="ECO:0007669"/>
    <property type="project" value="TreeGrafter"/>
</dbReference>
<dbReference type="Gene3D" id="1.20.120.720">
    <property type="entry name" value="Myosin VI head, motor domain, U50 subdomain"/>
    <property type="match status" value="1"/>
</dbReference>
<dbReference type="RefSeq" id="XP_024662515.1">
    <property type="nucleotide sequence ID" value="XM_024806747.1"/>
</dbReference>
<dbReference type="GO" id="GO:0005886">
    <property type="term" value="C:plasma membrane"/>
    <property type="evidence" value="ECO:0007669"/>
    <property type="project" value="TreeGrafter"/>
</dbReference>
<keyword evidence="8 12" id="KW-0505">Motor protein</keyword>
<dbReference type="InterPro" id="IPR036961">
    <property type="entry name" value="Kinesin_motor_dom_sf"/>
</dbReference>
<feature type="compositionally biased region" description="Pro residues" evidence="13">
    <location>
        <begin position="1013"/>
        <end position="1029"/>
    </location>
</feature>
<evidence type="ECO:0000256" key="8">
    <source>
        <dbReference type="ARBA" id="ARBA00023175"/>
    </source>
</evidence>
<evidence type="ECO:0000256" key="2">
    <source>
        <dbReference type="ARBA" id="ARBA00008314"/>
    </source>
</evidence>
<evidence type="ECO:0000256" key="5">
    <source>
        <dbReference type="ARBA" id="ARBA00022741"/>
    </source>
</evidence>
<dbReference type="InterPro" id="IPR001609">
    <property type="entry name" value="Myosin_head_motor_dom-like"/>
</dbReference>
<feature type="binding site" evidence="12">
    <location>
        <begin position="129"/>
        <end position="136"/>
    </location>
    <ligand>
        <name>ATP</name>
        <dbReference type="ChEBI" id="CHEBI:30616"/>
    </ligand>
</feature>
<dbReference type="GO" id="GO:0016459">
    <property type="term" value="C:myosin complex"/>
    <property type="evidence" value="ECO:0007669"/>
    <property type="project" value="UniProtKB-KW"/>
</dbReference>
<proteinExistence type="inferred from homology"/>
<dbReference type="SMART" id="SM00242">
    <property type="entry name" value="MYSc"/>
    <property type="match status" value="1"/>
</dbReference>
<evidence type="ECO:0000256" key="3">
    <source>
        <dbReference type="ARBA" id="ARBA00022443"/>
    </source>
</evidence>
<dbReference type="Gene3D" id="1.20.58.530">
    <property type="match status" value="1"/>
</dbReference>
<protein>
    <submittedName>
        <fullName evidence="17">Myosin-1</fullName>
    </submittedName>
</protein>
<keyword evidence="7 12" id="KW-0518">Myosin</keyword>
<feature type="domain" description="SH3" evidence="14">
    <location>
        <begin position="1027"/>
        <end position="1087"/>
    </location>
</feature>
<keyword evidence="10" id="KW-0206">Cytoskeleton</keyword>
<dbReference type="CDD" id="cd01378">
    <property type="entry name" value="MYSc_Myo1"/>
    <property type="match status" value="1"/>
</dbReference>
<dbReference type="GO" id="GO:0000146">
    <property type="term" value="F:microfilament motor activity"/>
    <property type="evidence" value="ECO:0007669"/>
    <property type="project" value="TreeGrafter"/>
</dbReference>
<dbReference type="SUPFAM" id="SSF50044">
    <property type="entry name" value="SH3-domain"/>
    <property type="match status" value="1"/>
</dbReference>
<dbReference type="AlphaFoldDB" id="A0A2T0FCA4"/>
<evidence type="ECO:0000256" key="11">
    <source>
        <dbReference type="PROSITE-ProRule" id="PRU00192"/>
    </source>
</evidence>
<dbReference type="PROSITE" id="PS51456">
    <property type="entry name" value="MYOSIN_MOTOR"/>
    <property type="match status" value="1"/>
</dbReference>
<dbReference type="Proteomes" id="UP000238350">
    <property type="component" value="Unassembled WGS sequence"/>
</dbReference>
<dbReference type="SUPFAM" id="SSF52540">
    <property type="entry name" value="P-loop containing nucleoside triphosphate hydrolases"/>
    <property type="match status" value="1"/>
</dbReference>
<dbReference type="FunFam" id="1.10.10.820:FF:000001">
    <property type="entry name" value="Myosin heavy chain"/>
    <property type="match status" value="1"/>
</dbReference>
<keyword evidence="3 11" id="KW-0728">SH3 domain</keyword>
<dbReference type="Gene3D" id="2.30.30.40">
    <property type="entry name" value="SH3 Domains"/>
    <property type="match status" value="1"/>
</dbReference>
<keyword evidence="5 12" id="KW-0547">Nucleotide-binding</keyword>
<name>A0A2T0FCA4_9ASCO</name>
<dbReference type="Pfam" id="PF14604">
    <property type="entry name" value="SH3_9"/>
    <property type="match status" value="1"/>
</dbReference>
<dbReference type="GO" id="GO:0005524">
    <property type="term" value="F:ATP binding"/>
    <property type="evidence" value="ECO:0007669"/>
    <property type="project" value="UniProtKB-UniRule"/>
</dbReference>
<dbReference type="OrthoDB" id="6108017at2759"/>
<dbReference type="GO" id="GO:0007015">
    <property type="term" value="P:actin filament organization"/>
    <property type="evidence" value="ECO:0007669"/>
    <property type="project" value="TreeGrafter"/>
</dbReference>
<sequence>MGLTRRPGRRAAGGATGPTSGGVKKATFEAGRKKEVGVSDLTLLSKVTDEAILDNLKQRFFSGLIYTYIGHVLISVNPFRDLGIYSEQVLESYRGKNRLEVPPHVFAIAESMYYNMKSYDESQCVIISGESGAGKTEAAKRIMQYIAAVSGQSTSTISKIKDMVLATNPLLESFGCATTLRNDNSSRHGKFLEILFNAQNEPAGAHITNYLLEKNRVVGQIRNERNFHIFYQYTKGAPQRYREMYGVQTPDVYTYTSKSGCTSVNGIDDVKDFNETLRVMGIIGLSQQEQDDIFKMLSAILWLGNVTFVEADDSSTSIGDQSVTNFAAYLLDVDANALATALTTKIVETGRGMGRGEVFESPLNRVQALAVRDALAKHVYSKLFDWIVERVNKSLLTQIEVKKSVGILDIYGFEIFEHNSFEQICINYVNEKLQQIFIQLTLKAEQDEYIEEKIQWTPIDYFNNKIVCDLIEEIRPPGIFAVLNDACATAHADSDAADQSFGMKLNMLTSNPHLQVRSNKFIIKHYAGDVTYNVDAMTDKNKDQLGKSLTRLLATTSNPFLAGLFPEAFEEEDSSAGKRKRRATASDLIKRSANDLMTTLAKSRPSYIRTIKPNGNRSPTELVDEAVLHQIKYLGLKENVRIRRAGFASRQPFESFVERFYLLSSKTGYAGDYIWQGSHRDATLEILRATGTPPSEWQMGVSKVFIKTPETLFALEHMRDMYWHNMASRIQRAWRRHFKRRMEAILVLQKACKTYLGIAKDPTIPPPDDSFYAGRKERRRFSMLGERAAYGDYLVCNDPSSAGGYLVQSVGIQGNILFSARGEQLFSKLGRSAQRLSRTFILTPTTFYTVRGDILQGKLVYTIERQVAVSLITGIETSTYRDDWFAVRTQSKETSDMLLWCLFKTELIGLLQHQVKVAQEISYCKKPGKVAAIKFVKDGQGLYDTYKSGVVHVGQSGLPGNTPREEIPKRKKASRPAQPRPAQAQPAQRQAPQPVQRQPQPPAQRQSTQQHQAPPPPPPPPAPPAPPAVPQYKAMYDFPGTNAGELGVSAGEVITVEQDSGNGWSLGKNASGRTGWVPTTYIQKVEAGAPSLASGLAAALSNESERSNAMASDLANALRKL</sequence>
<evidence type="ECO:0000256" key="6">
    <source>
        <dbReference type="ARBA" id="ARBA00022840"/>
    </source>
</evidence>
<keyword evidence="18" id="KW-1185">Reference proteome</keyword>
<evidence type="ECO:0000256" key="4">
    <source>
        <dbReference type="ARBA" id="ARBA00022737"/>
    </source>
</evidence>